<evidence type="ECO:0000256" key="1">
    <source>
        <dbReference type="ARBA" id="ARBA00004651"/>
    </source>
</evidence>
<dbReference type="GO" id="GO:0032977">
    <property type="term" value="F:membrane insertase activity"/>
    <property type="evidence" value="ECO:0007669"/>
    <property type="project" value="InterPro"/>
</dbReference>
<evidence type="ECO:0000256" key="15">
    <source>
        <dbReference type="ARBA" id="ARBA00033342"/>
    </source>
</evidence>
<accession>A0A1D8B339</accession>
<keyword evidence="9 18" id="KW-0472">Membrane</keyword>
<gene>
    <name evidence="20" type="ORF">BH719_06620</name>
</gene>
<feature type="transmembrane region" description="Helical" evidence="18">
    <location>
        <begin position="183"/>
        <end position="206"/>
    </location>
</feature>
<feature type="domain" description="Membrane insertase YidC/Oxa/ALB C-terminal" evidence="19">
    <location>
        <begin position="37"/>
        <end position="263"/>
    </location>
</feature>
<evidence type="ECO:0000256" key="3">
    <source>
        <dbReference type="ARBA" id="ARBA00015325"/>
    </source>
</evidence>
<feature type="compositionally biased region" description="Basic residues" evidence="17">
    <location>
        <begin position="433"/>
        <end position="447"/>
    </location>
</feature>
<feature type="transmembrane region" description="Helical" evidence="18">
    <location>
        <begin position="9"/>
        <end position="29"/>
    </location>
</feature>
<dbReference type="GO" id="GO:0051205">
    <property type="term" value="P:protein insertion into membrane"/>
    <property type="evidence" value="ECO:0007669"/>
    <property type="project" value="TreeGrafter"/>
</dbReference>
<dbReference type="Proteomes" id="UP000095214">
    <property type="component" value="Chromosome"/>
</dbReference>
<organism evidence="20 21">
    <name type="scientific">Pauljensenia hongkongensis</name>
    <dbReference type="NCBI Taxonomy" id="178339"/>
    <lineage>
        <taxon>Bacteria</taxon>
        <taxon>Bacillati</taxon>
        <taxon>Actinomycetota</taxon>
        <taxon>Actinomycetes</taxon>
        <taxon>Actinomycetales</taxon>
        <taxon>Actinomycetaceae</taxon>
        <taxon>Pauljensenia</taxon>
    </lineage>
</organism>
<dbReference type="CDD" id="cd20070">
    <property type="entry name" value="5TM_YidC_Alb3"/>
    <property type="match status" value="1"/>
</dbReference>
<keyword evidence="21" id="KW-1185">Reference proteome</keyword>
<evidence type="ECO:0000256" key="12">
    <source>
        <dbReference type="ARBA" id="ARBA00026028"/>
    </source>
</evidence>
<keyword evidence="10" id="KW-0143">Chaperone</keyword>
<dbReference type="RefSeq" id="WP_009744044.1">
    <property type="nucleotide sequence ID" value="NZ_CP017298.1"/>
</dbReference>
<sequence>MFDAIIHPFAVAVAWVWVWIHDFLVLIGMPSGSGIAWVLSIVLLTILVRVAIVPLLLKQIRSSRAMQAVQPEIRKIQEKYKGKKDMVSRQKMTEETQALYRKHKVSPFASCLPLLVQMPVLFAMYRAIYAVKDLAEGTYTYSGQAASSLGPITQTTASEINGSTVFGVPLSHTLRTETSNSSAAIVFVVAIILMVALQFVSMRLSFSRNMPDMGSNPMARSQRSMMYVMPVMFVFSGVFFQMGVVVYTVTSSFWALGQAYWTIKVMPTPGSPAYADLRAKREKDYQEWAKPYFVEYDRRRAELPTSATDPDVVAFNEKSLAEIRQRAKKQKIASDFPDFMSAGDIVTVYRNLASQEWTTLPDEQWMHGLRQALEKARSRKEAVARPTGKKKSREQRLREAAAQREASVPDKGSSAKAAQGAAISAAELERRRQERRRARRKKSKNKR</sequence>
<evidence type="ECO:0000313" key="20">
    <source>
        <dbReference type="EMBL" id="AOS47557.1"/>
    </source>
</evidence>
<comment type="subunit">
    <text evidence="12">Interacts with the Sec translocase complex via SecD. Specifically interacts with transmembrane segments of nascent integral membrane proteins during membrane integration.</text>
</comment>
<feature type="compositionally biased region" description="Low complexity" evidence="17">
    <location>
        <begin position="403"/>
        <end position="426"/>
    </location>
</feature>
<evidence type="ECO:0000259" key="19">
    <source>
        <dbReference type="Pfam" id="PF02096"/>
    </source>
</evidence>
<evidence type="ECO:0000256" key="14">
    <source>
        <dbReference type="ARBA" id="ARBA00033245"/>
    </source>
</evidence>
<feature type="region of interest" description="Disordered" evidence="17">
    <location>
        <begin position="376"/>
        <end position="447"/>
    </location>
</feature>
<dbReference type="EMBL" id="CP017298">
    <property type="protein sequence ID" value="AOS47557.1"/>
    <property type="molecule type" value="Genomic_DNA"/>
</dbReference>
<proteinExistence type="inferred from homology"/>
<dbReference type="PANTHER" id="PTHR12428:SF65">
    <property type="entry name" value="CYTOCHROME C OXIDASE ASSEMBLY PROTEIN COX18, MITOCHONDRIAL"/>
    <property type="match status" value="1"/>
</dbReference>
<evidence type="ECO:0000256" key="8">
    <source>
        <dbReference type="ARBA" id="ARBA00022989"/>
    </source>
</evidence>
<reference evidence="20 21" key="1">
    <citation type="submission" date="2016-09" db="EMBL/GenBank/DDBJ databases">
        <title>Complete genome sequence of Actinomyces hongkongensis HKU8.</title>
        <authorList>
            <person name="Gao Y.-X."/>
            <person name="Zhou Y.-Y."/>
            <person name="Xie Y."/>
            <person name="Wang M."/>
            <person name="Wang S.-J."/>
            <person name="Shen S.-G."/>
        </authorList>
    </citation>
    <scope>NUCLEOTIDE SEQUENCE [LARGE SCALE GENOMIC DNA]</scope>
    <source>
        <strain evidence="20 21">HKU8</strain>
    </source>
</reference>
<dbReference type="NCBIfam" id="TIGR03592">
    <property type="entry name" value="yidC_oxa1_cterm"/>
    <property type="match status" value="1"/>
</dbReference>
<evidence type="ECO:0000256" key="16">
    <source>
        <dbReference type="RuleBase" id="RU003945"/>
    </source>
</evidence>
<name>A0A1D8B339_9ACTO</name>
<keyword evidence="4" id="KW-0813">Transport</keyword>
<dbReference type="OrthoDB" id="9780552at2"/>
<dbReference type="InterPro" id="IPR047196">
    <property type="entry name" value="YidC_ALB_C"/>
</dbReference>
<evidence type="ECO:0000256" key="9">
    <source>
        <dbReference type="ARBA" id="ARBA00023136"/>
    </source>
</evidence>
<dbReference type="InterPro" id="IPR001708">
    <property type="entry name" value="YidC/ALB3/OXA1/COX18"/>
</dbReference>
<dbReference type="GO" id="GO:0015031">
    <property type="term" value="P:protein transport"/>
    <property type="evidence" value="ECO:0007669"/>
    <property type="project" value="UniProtKB-KW"/>
</dbReference>
<evidence type="ECO:0000256" key="5">
    <source>
        <dbReference type="ARBA" id="ARBA00022475"/>
    </source>
</evidence>
<comment type="subcellular location">
    <subcellularLocation>
        <location evidence="1">Cell membrane</location>
        <topology evidence="1">Multi-pass membrane protein</topology>
    </subcellularLocation>
    <subcellularLocation>
        <location evidence="16">Membrane</location>
        <topology evidence="16">Multi-pass membrane protein</topology>
    </subcellularLocation>
</comment>
<comment type="similarity">
    <text evidence="2">Belongs to the OXA1/ALB3/YidC family. Type 1 subfamily.</text>
</comment>
<keyword evidence="8 18" id="KW-1133">Transmembrane helix</keyword>
<evidence type="ECO:0000256" key="2">
    <source>
        <dbReference type="ARBA" id="ARBA00010527"/>
    </source>
</evidence>
<evidence type="ECO:0000256" key="6">
    <source>
        <dbReference type="ARBA" id="ARBA00022692"/>
    </source>
</evidence>
<feature type="transmembrane region" description="Helical" evidence="18">
    <location>
        <begin position="227"/>
        <end position="249"/>
    </location>
</feature>
<keyword evidence="5" id="KW-1003">Cell membrane</keyword>
<dbReference type="PANTHER" id="PTHR12428">
    <property type="entry name" value="OXA1"/>
    <property type="match status" value="1"/>
</dbReference>
<dbReference type="Pfam" id="PF02096">
    <property type="entry name" value="60KD_IMP"/>
    <property type="match status" value="1"/>
</dbReference>
<evidence type="ECO:0000256" key="17">
    <source>
        <dbReference type="SAM" id="MobiDB-lite"/>
    </source>
</evidence>
<evidence type="ECO:0000256" key="18">
    <source>
        <dbReference type="SAM" id="Phobius"/>
    </source>
</evidence>
<evidence type="ECO:0000256" key="4">
    <source>
        <dbReference type="ARBA" id="ARBA00022448"/>
    </source>
</evidence>
<dbReference type="KEGG" id="phon:BH719_06620"/>
<evidence type="ECO:0000313" key="21">
    <source>
        <dbReference type="Proteomes" id="UP000095214"/>
    </source>
</evidence>
<dbReference type="GO" id="GO:0005886">
    <property type="term" value="C:plasma membrane"/>
    <property type="evidence" value="ECO:0007669"/>
    <property type="project" value="UniProtKB-SubCell"/>
</dbReference>
<keyword evidence="7" id="KW-0653">Protein transport</keyword>
<dbReference type="InterPro" id="IPR028055">
    <property type="entry name" value="YidC/Oxa/ALB_C"/>
</dbReference>
<evidence type="ECO:0000256" key="11">
    <source>
        <dbReference type="ARBA" id="ARBA00025034"/>
    </source>
</evidence>
<dbReference type="STRING" id="178339.BH719_06620"/>
<protein>
    <recommendedName>
        <fullName evidence="3">Membrane protein insertase YidC</fullName>
    </recommendedName>
    <alternativeName>
        <fullName evidence="15">Foldase YidC</fullName>
    </alternativeName>
    <alternativeName>
        <fullName evidence="14">Membrane integrase YidC</fullName>
    </alternativeName>
    <alternativeName>
        <fullName evidence="13">Membrane protein YidC</fullName>
    </alternativeName>
</protein>
<keyword evidence="6 16" id="KW-0812">Transmembrane</keyword>
<dbReference type="AlphaFoldDB" id="A0A1D8B339"/>
<evidence type="ECO:0000256" key="7">
    <source>
        <dbReference type="ARBA" id="ARBA00022927"/>
    </source>
</evidence>
<feature type="transmembrane region" description="Helical" evidence="18">
    <location>
        <begin position="35"/>
        <end position="57"/>
    </location>
</feature>
<evidence type="ECO:0000256" key="10">
    <source>
        <dbReference type="ARBA" id="ARBA00023186"/>
    </source>
</evidence>
<comment type="function">
    <text evidence="11">Required for the insertion and/or proper folding and/or complex formation of integral membrane proteins into the membrane. Involved in integration of membrane proteins that insert both dependently and independently of the Sec translocase complex, as well as at least some lipoproteins. Aids folding of multispanning membrane proteins.</text>
</comment>
<evidence type="ECO:0000256" key="13">
    <source>
        <dbReference type="ARBA" id="ARBA00031538"/>
    </source>
</evidence>
<feature type="transmembrane region" description="Helical" evidence="18">
    <location>
        <begin position="108"/>
        <end position="128"/>
    </location>
</feature>